<dbReference type="InterPro" id="IPR000717">
    <property type="entry name" value="PCI_dom"/>
</dbReference>
<proteinExistence type="inferred from homology"/>
<dbReference type="OrthoDB" id="9971853at2759"/>
<reference evidence="8 9" key="1">
    <citation type="journal article" date="2019" name="New Phytol.">
        <title>Comparative genomics reveals unique wood-decay strategies and fruiting body development in the Schizophyllaceae.</title>
        <authorList>
            <person name="Almasi E."/>
            <person name="Sahu N."/>
            <person name="Krizsan K."/>
            <person name="Balint B."/>
            <person name="Kovacs G.M."/>
            <person name="Kiss B."/>
            <person name="Cseklye J."/>
            <person name="Drula E."/>
            <person name="Henrissat B."/>
            <person name="Nagy I."/>
            <person name="Chovatia M."/>
            <person name="Adam C."/>
            <person name="LaButti K."/>
            <person name="Lipzen A."/>
            <person name="Riley R."/>
            <person name="Grigoriev I.V."/>
            <person name="Nagy L.G."/>
        </authorList>
    </citation>
    <scope>NUCLEOTIDE SEQUENCE [LARGE SCALE GENOMIC DNA]</scope>
    <source>
        <strain evidence="8 9">NL-1724</strain>
    </source>
</reference>
<dbReference type="GO" id="GO:0071541">
    <property type="term" value="C:eukaryotic translation initiation factor 3 complex, eIF3m"/>
    <property type="evidence" value="ECO:0007669"/>
    <property type="project" value="UniProtKB-UniRule"/>
</dbReference>
<sequence>MAGQDSVSIFAEGTFEEQIQELVNFVVRNQSDDERTTFIRPFSEALKAEEGQKPLNEDDERKRTIFSKLVPEIKSLGDDSTSQGSDKEIEGFYNLLFSHLLALYPSTSADSNPLLPPLIQTIAAAPAAHSGLKYCVLTNLFNMLPHTAPLRLDVYNALLAAAAEQGQLAVLQLSRADVEKWLVEWDVTPEQKSLFLKSIADAFVQSGNLSAAYDFTQVYARSLTASSPEAREVAAQAMTLALRLPTTFDFDPLLKLDAVVAAKDHELFPLLKIFLSGGIQEYKSWTSANADVAEKFGLSTADLEHKIRLLTLTSLSFQHVGQNLSYSTIAEALDVDAADVEKWVIDVIRAGLVLGKLSQTTKTLHIVRATARAFEREQWEALEKRLVAWKAGLAGVMEVLVASVLLLLYPLVQLVRAADRGPSEPDSCRPTTQTRLATYKLLVLALAMDSNSDSEASFVLVGDSKGPQTLKKTSPPTATQSDGAFIDHASLAADYKPGSTSSYAHDWSPEATAGRIRSYGRHFIDGYGRVCNLRGVNLSGSCKTATFVGRPFPLEEAHEHLSRLRRWGLTFVRFLVTWEAVEHAGPEVYDTEYLDYIRALLSMLPQYGLAAFVSMHQDVWSRYSGGSGAPAWTVDAVGFDLHALEETGAAFLRGVVGGGHIEDERGIWPCGYQKLAAATMSTIFWAGNTFAPKLKVTDAQIPIQDYLQDAFLNMFEHVVRAVGDLDGVIGFEIMNEPHRGYIDLKSLHSFDYNTDLHLSYVPSAFQSFQLGAGRPTEVAHWTRSFPFPTRKTGSAVLNVDKRKVWRDDGPTGGHCVWEMHGVWGWDVKKDTAVALRENYFSKHPMTGKPVDWYTDFYYPFLARWSDRVHSAAPNKFLFVEPIPNEFCPPSWREHQLPNMVYAPHWYDLNTLFSGEFGDFTVNVQGLSRGMFLPRALYWGHAGARDNYALQIRNIVNAGYASLGERPVLIGECGIPMNLNKGEAFTTDDYTWQLRAMDALVTALDRALVGFTLWNYNPLNDDATGDDWNGENFSWFSRKRALPPFLLFDDPQRPGPIPQDAPTLDNGGRILPAIVRPYPAKTAGVPLRFRYEITEGECEFEWASSPGAAEDIRVGPTSDATQYPSAPSQPPVRARETELFLPAQMTQGRRVRVTGLEEGDRYVHDQGRQTLFIVTARNEPGVLHRVHVAVDSPQRPAFVLNDFWGDFGGQVVMLSVVLLGVLLYFIART</sequence>
<evidence type="ECO:0000256" key="4">
    <source>
        <dbReference type="HAMAP-Rule" id="MF_03012"/>
    </source>
</evidence>
<dbReference type="Gene3D" id="3.20.20.80">
    <property type="entry name" value="Glycosidases"/>
    <property type="match status" value="2"/>
</dbReference>
<dbReference type="InterPro" id="IPR017853">
    <property type="entry name" value="GH"/>
</dbReference>
<dbReference type="GO" id="GO:0033290">
    <property type="term" value="C:eukaryotic 48S preinitiation complex"/>
    <property type="evidence" value="ECO:0007669"/>
    <property type="project" value="UniProtKB-UniRule"/>
</dbReference>
<dbReference type="InterPro" id="IPR041036">
    <property type="entry name" value="GH5_C"/>
</dbReference>
<evidence type="ECO:0000259" key="7">
    <source>
        <dbReference type="PROSITE" id="PS50250"/>
    </source>
</evidence>
<dbReference type="EMBL" id="VDMD01000002">
    <property type="protein sequence ID" value="TRM67913.1"/>
    <property type="molecule type" value="Genomic_DNA"/>
</dbReference>
<evidence type="ECO:0000256" key="6">
    <source>
        <dbReference type="SAM" id="Phobius"/>
    </source>
</evidence>
<comment type="subcellular location">
    <subcellularLocation>
        <location evidence="4">Cytoplasm</location>
    </subcellularLocation>
</comment>
<dbReference type="GO" id="GO:0001732">
    <property type="term" value="P:formation of cytoplasmic translation initiation complex"/>
    <property type="evidence" value="ECO:0007669"/>
    <property type="project" value="UniProtKB-UniRule"/>
</dbReference>
<evidence type="ECO:0000313" key="9">
    <source>
        <dbReference type="Proteomes" id="UP000320762"/>
    </source>
</evidence>
<gene>
    <name evidence="8" type="ORF">BD626DRAFT_534166</name>
</gene>
<dbReference type="InterPro" id="IPR013780">
    <property type="entry name" value="Glyco_hydro_b"/>
</dbReference>
<evidence type="ECO:0000313" key="8">
    <source>
        <dbReference type="EMBL" id="TRM67913.1"/>
    </source>
</evidence>
<feature type="region of interest" description="Disordered" evidence="5">
    <location>
        <begin position="1108"/>
        <end position="1132"/>
    </location>
</feature>
<evidence type="ECO:0000256" key="1">
    <source>
        <dbReference type="ARBA" id="ARBA00005641"/>
    </source>
</evidence>
<keyword evidence="4" id="KW-0648">Protein biosynthesis</keyword>
<keyword evidence="6" id="KW-0472">Membrane</keyword>
<keyword evidence="3" id="KW-0326">Glycosidase</keyword>
<comment type="caution">
    <text evidence="8">The sequence shown here is derived from an EMBL/GenBank/DDBJ whole genome shotgun (WGS) entry which is preliminary data.</text>
</comment>
<organism evidence="8 9">
    <name type="scientific">Schizophyllum amplum</name>
    <dbReference type="NCBI Taxonomy" id="97359"/>
    <lineage>
        <taxon>Eukaryota</taxon>
        <taxon>Fungi</taxon>
        <taxon>Dikarya</taxon>
        <taxon>Basidiomycota</taxon>
        <taxon>Agaricomycotina</taxon>
        <taxon>Agaricomycetes</taxon>
        <taxon>Agaricomycetidae</taxon>
        <taxon>Agaricales</taxon>
        <taxon>Schizophyllaceae</taxon>
        <taxon>Schizophyllum</taxon>
    </lineage>
</organism>
<dbReference type="GO" id="GO:0050295">
    <property type="term" value="F:steryl-beta-glucosidase activity"/>
    <property type="evidence" value="ECO:0007669"/>
    <property type="project" value="TreeGrafter"/>
</dbReference>
<dbReference type="InterPro" id="IPR040750">
    <property type="entry name" value="eIF3m_C_helix"/>
</dbReference>
<dbReference type="Pfam" id="PF00150">
    <property type="entry name" value="Cellulase"/>
    <property type="match status" value="1"/>
</dbReference>
<dbReference type="GO" id="GO:1904462">
    <property type="term" value="P:ergosteryl 3-beta-D-glucoside catabolic process"/>
    <property type="evidence" value="ECO:0007669"/>
    <property type="project" value="TreeGrafter"/>
</dbReference>
<dbReference type="AlphaFoldDB" id="A0A550CT12"/>
<protein>
    <recommendedName>
        <fullName evidence="4">Eukaryotic translation initiation factor 3 subunit M</fullName>
        <shortName evidence="4">eIF3m</shortName>
    </recommendedName>
</protein>
<dbReference type="PROSITE" id="PS50250">
    <property type="entry name" value="PCI"/>
    <property type="match status" value="1"/>
</dbReference>
<dbReference type="SMART" id="SM00088">
    <property type="entry name" value="PINT"/>
    <property type="match status" value="1"/>
</dbReference>
<feature type="transmembrane region" description="Helical" evidence="6">
    <location>
        <begin position="1206"/>
        <end position="1226"/>
    </location>
</feature>
<dbReference type="Pfam" id="PF01399">
    <property type="entry name" value="PCI"/>
    <property type="match status" value="1"/>
</dbReference>
<dbReference type="Pfam" id="PF18005">
    <property type="entry name" value="eIF3m_C_helix"/>
    <property type="match status" value="1"/>
</dbReference>
<comment type="subunit">
    <text evidence="4">Component of the eukaryotic translation initiation factor 3 (eIF-3) complex.</text>
</comment>
<dbReference type="Gene3D" id="2.60.40.1180">
    <property type="entry name" value="Golgi alpha-mannosidase II"/>
    <property type="match status" value="1"/>
</dbReference>
<dbReference type="InterPro" id="IPR027528">
    <property type="entry name" value="eIF3m"/>
</dbReference>
<name>A0A550CT12_9AGAR</name>
<dbReference type="GO" id="GO:0016282">
    <property type="term" value="C:eukaryotic 43S preinitiation complex"/>
    <property type="evidence" value="ECO:0007669"/>
    <property type="project" value="UniProtKB-UniRule"/>
</dbReference>
<dbReference type="PROSITE" id="PS00659">
    <property type="entry name" value="GLYCOSYL_HYDROL_F5"/>
    <property type="match status" value="1"/>
</dbReference>
<keyword evidence="6" id="KW-1133">Transmembrane helix</keyword>
<dbReference type="InterPro" id="IPR018087">
    <property type="entry name" value="Glyco_hydro_5_CS"/>
</dbReference>
<dbReference type="InterPro" id="IPR052066">
    <property type="entry name" value="Glycosphingolipid_Hydrolases"/>
</dbReference>
<keyword evidence="6" id="KW-0812">Transmembrane</keyword>
<dbReference type="Proteomes" id="UP000320762">
    <property type="component" value="Unassembled WGS sequence"/>
</dbReference>
<keyword evidence="2 8" id="KW-0378">Hydrolase</keyword>
<dbReference type="GO" id="GO:0000272">
    <property type="term" value="P:polysaccharide catabolic process"/>
    <property type="evidence" value="ECO:0007669"/>
    <property type="project" value="InterPro"/>
</dbReference>
<accession>A0A550CT12</accession>
<dbReference type="SUPFAM" id="SSF51445">
    <property type="entry name" value="(Trans)glycosidases"/>
    <property type="match status" value="1"/>
</dbReference>
<comment type="function">
    <text evidence="4">Component of the eukaryotic translation initiation factor 3 (eIF-3) complex, which is involved in protein synthesis of a specialized repertoire of mRNAs and, together with other initiation factors, stimulates binding of mRNA and methionyl-tRNAi to the 40S ribosome. The eIF-3 complex specifically targets and initiates translation of a subset of mRNAs involved in cell proliferation.</text>
</comment>
<dbReference type="InterPro" id="IPR001547">
    <property type="entry name" value="Glyco_hydro_5"/>
</dbReference>
<evidence type="ECO:0000256" key="2">
    <source>
        <dbReference type="ARBA" id="ARBA00022801"/>
    </source>
</evidence>
<keyword evidence="4" id="KW-0396">Initiation factor</keyword>
<comment type="similarity">
    <text evidence="4">Belongs to the eIF-3 subunit M family.</text>
</comment>
<keyword evidence="4" id="KW-0963">Cytoplasm</keyword>
<dbReference type="Pfam" id="PF18564">
    <property type="entry name" value="Glyco_hydro_5_C"/>
    <property type="match status" value="1"/>
</dbReference>
<dbReference type="PANTHER" id="PTHR31308:SF5">
    <property type="entry name" value="ERGOSTERYL-BETA-GLUCOSIDASE"/>
    <property type="match status" value="1"/>
</dbReference>
<feature type="domain" description="PCI" evidence="7">
    <location>
        <begin position="201"/>
        <end position="371"/>
    </location>
</feature>
<evidence type="ECO:0000256" key="3">
    <source>
        <dbReference type="ARBA" id="ARBA00023295"/>
    </source>
</evidence>
<keyword evidence="9" id="KW-1185">Reference proteome</keyword>
<dbReference type="HAMAP" id="MF_03012">
    <property type="entry name" value="eIF3m"/>
    <property type="match status" value="1"/>
</dbReference>
<dbReference type="GO" id="GO:0003743">
    <property type="term" value="F:translation initiation factor activity"/>
    <property type="evidence" value="ECO:0007669"/>
    <property type="project" value="UniProtKB-UniRule"/>
</dbReference>
<dbReference type="PANTHER" id="PTHR31308">
    <property type="match status" value="1"/>
</dbReference>
<evidence type="ECO:0000256" key="5">
    <source>
        <dbReference type="SAM" id="MobiDB-lite"/>
    </source>
</evidence>
<dbReference type="STRING" id="97359.A0A550CT12"/>
<comment type="similarity">
    <text evidence="1">Belongs to the glycosyl hydrolase 5 (cellulase A) family.</text>
</comment>